<gene>
    <name evidence="1" type="ORF">EB235_08375</name>
</gene>
<organism evidence="1 2">
    <name type="scientific">Mesorhizobium loti R88b</name>
    <dbReference type="NCBI Taxonomy" id="935548"/>
    <lineage>
        <taxon>Bacteria</taxon>
        <taxon>Pseudomonadati</taxon>
        <taxon>Pseudomonadota</taxon>
        <taxon>Alphaproteobacteria</taxon>
        <taxon>Hyphomicrobiales</taxon>
        <taxon>Phyllobacteriaceae</taxon>
        <taxon>Mesorhizobium</taxon>
    </lineage>
</organism>
<dbReference type="Pfam" id="PF09981">
    <property type="entry name" value="DUF2218"/>
    <property type="match status" value="1"/>
</dbReference>
<dbReference type="Proteomes" id="UP000503017">
    <property type="component" value="Chromosome"/>
</dbReference>
<proteinExistence type="predicted"/>
<protein>
    <submittedName>
        <fullName evidence="1">DUF2218 domain-containing protein</fullName>
    </submittedName>
</protein>
<name>A0A6M7WCS1_RHILI</name>
<dbReference type="Gene3D" id="3.30.310.50">
    <property type="entry name" value="Alpha-D-phosphohexomutase, C-terminal domain"/>
    <property type="match status" value="1"/>
</dbReference>
<evidence type="ECO:0000313" key="2">
    <source>
        <dbReference type="Proteomes" id="UP000503017"/>
    </source>
</evidence>
<sequence length="124" mass="13809">MPHWMASAMHSLRADRMPRVALISHSRLETEGADELVQRLCMSFVAYATAYSGRRGQIRFPFGWCKLEADGPTLHITAGAEDLAGLERVDGIVVDRLKRVARRQQRELILPLSPWSASAPPPST</sequence>
<dbReference type="AlphaFoldDB" id="A0A6M7WCS1"/>
<dbReference type="EMBL" id="CP033367">
    <property type="protein sequence ID" value="QKD01530.1"/>
    <property type="molecule type" value="Genomic_DNA"/>
</dbReference>
<accession>A0A6M7WCS1</accession>
<evidence type="ECO:0000313" key="1">
    <source>
        <dbReference type="EMBL" id="QKD01530.1"/>
    </source>
</evidence>
<reference evidence="1 2" key="1">
    <citation type="submission" date="2018-10" db="EMBL/GenBank/DDBJ databases">
        <authorList>
            <person name="Perry B.J."/>
            <person name="Sullivan J.T."/>
            <person name="Murphy R.J.T."/>
            <person name="Ramsay J.P."/>
            <person name="Ronson C.W."/>
        </authorList>
    </citation>
    <scope>NUCLEOTIDE SEQUENCE [LARGE SCALE GENOMIC DNA]</scope>
    <source>
        <strain evidence="1 2">R88b</strain>
    </source>
</reference>
<dbReference type="InterPro" id="IPR014543">
    <property type="entry name" value="UCP028291"/>
</dbReference>